<feature type="transmembrane region" description="Helical" evidence="5">
    <location>
        <begin position="267"/>
        <end position="287"/>
    </location>
</feature>
<feature type="transmembrane region" description="Helical" evidence="5">
    <location>
        <begin position="84"/>
        <end position="102"/>
    </location>
</feature>
<dbReference type="PANTHER" id="PTHR23508">
    <property type="entry name" value="CARBOXYLIC ACID TRANSPORTER PROTEIN HOMOLOG"/>
    <property type="match status" value="1"/>
</dbReference>
<name>A0ABP7LMB3_9ACTN</name>
<keyword evidence="2 5" id="KW-0812">Transmembrane</keyword>
<feature type="transmembrane region" description="Helical" evidence="5">
    <location>
        <begin position="16"/>
        <end position="43"/>
    </location>
</feature>
<feature type="transmembrane region" description="Helical" evidence="5">
    <location>
        <begin position="49"/>
        <end position="72"/>
    </location>
</feature>
<dbReference type="RefSeq" id="WP_345554088.1">
    <property type="nucleotide sequence ID" value="NZ_BAAAZA010000050.1"/>
</dbReference>
<proteinExistence type="predicted"/>
<reference evidence="8" key="1">
    <citation type="journal article" date="2019" name="Int. J. Syst. Evol. Microbiol.">
        <title>The Global Catalogue of Microorganisms (GCM) 10K type strain sequencing project: providing services to taxonomists for standard genome sequencing and annotation.</title>
        <authorList>
            <consortium name="The Broad Institute Genomics Platform"/>
            <consortium name="The Broad Institute Genome Sequencing Center for Infectious Disease"/>
            <person name="Wu L."/>
            <person name="Ma J."/>
        </authorList>
    </citation>
    <scope>NUCLEOTIDE SEQUENCE [LARGE SCALE GENOMIC DNA]</scope>
    <source>
        <strain evidence="8">JCM 16578</strain>
    </source>
</reference>
<feature type="transmembrane region" description="Helical" evidence="5">
    <location>
        <begin position="389"/>
        <end position="409"/>
    </location>
</feature>
<accession>A0ABP7LMB3</accession>
<feature type="transmembrane region" description="Helical" evidence="5">
    <location>
        <begin position="229"/>
        <end position="247"/>
    </location>
</feature>
<dbReference type="PANTHER" id="PTHR23508:SF10">
    <property type="entry name" value="CARBOXYLIC ACID TRANSPORTER PROTEIN HOMOLOG"/>
    <property type="match status" value="1"/>
</dbReference>
<feature type="domain" description="Major facilitator superfamily (MFS) profile" evidence="6">
    <location>
        <begin position="15"/>
        <end position="413"/>
    </location>
</feature>
<comment type="caution">
    <text evidence="7">The sequence shown here is derived from an EMBL/GenBank/DDBJ whole genome shotgun (WGS) entry which is preliminary data.</text>
</comment>
<comment type="subcellular location">
    <subcellularLocation>
        <location evidence="1">Cell membrane</location>
        <topology evidence="1">Multi-pass membrane protein</topology>
    </subcellularLocation>
</comment>
<keyword evidence="3 5" id="KW-1133">Transmembrane helix</keyword>
<feature type="transmembrane region" description="Helical" evidence="5">
    <location>
        <begin position="108"/>
        <end position="130"/>
    </location>
</feature>
<keyword evidence="8" id="KW-1185">Reference proteome</keyword>
<dbReference type="Proteomes" id="UP001501563">
    <property type="component" value="Unassembled WGS sequence"/>
</dbReference>
<evidence type="ECO:0000256" key="1">
    <source>
        <dbReference type="ARBA" id="ARBA00004651"/>
    </source>
</evidence>
<gene>
    <name evidence="7" type="ORF">GCM10022207_84120</name>
</gene>
<dbReference type="Gene3D" id="1.20.1250.20">
    <property type="entry name" value="MFS general substrate transporter like domains"/>
    <property type="match status" value="2"/>
</dbReference>
<evidence type="ECO:0000256" key="2">
    <source>
        <dbReference type="ARBA" id="ARBA00022692"/>
    </source>
</evidence>
<keyword evidence="4 5" id="KW-0472">Membrane</keyword>
<evidence type="ECO:0000313" key="8">
    <source>
        <dbReference type="Proteomes" id="UP001501563"/>
    </source>
</evidence>
<evidence type="ECO:0000256" key="4">
    <source>
        <dbReference type="ARBA" id="ARBA00023136"/>
    </source>
</evidence>
<sequence length="435" mass="45919">MAEMNAAPPQLDRRHWMLAVAAGMASFLDSGAIISVGLGLALWKKSFGLDVWTVGVLGSTLTLFIAVGALTGGRIADLIGRGRMFSATILLYAAAALAVTFAPSAGVLVAGVIVIGIAAGADLPTSIAVLSERAPAGAEGRLVAFTHVMWTAGVVFATSMGFAVSTLDTFGIRLIFATLALLAVATFFFRAFYPSFRQLEAEADARHAAEGVDAFHALPLRTLFRDRSFAVMITLTALFYLFFTLVANTFGSFKTYFLVTVGDTSQTFATALSFVTTLIGLVGTIVFTRIADTKWRSRFFAAGVVVFTACQLLIAVTGGVVLPVMIVALVLYNIGFPFVGEALYKIWTQESFPVNARATVQGATMAIARFIAAGFALVTPALIDWSPSGLYFLLTFFALVSGFVGMVIIRRVQKTPGEAAAASPALAIPVAGEAR</sequence>
<organism evidence="7 8">
    <name type="scientific">Streptomyces lannensis</name>
    <dbReference type="NCBI Taxonomy" id="766498"/>
    <lineage>
        <taxon>Bacteria</taxon>
        <taxon>Bacillati</taxon>
        <taxon>Actinomycetota</taxon>
        <taxon>Actinomycetes</taxon>
        <taxon>Kitasatosporales</taxon>
        <taxon>Streptomycetaceae</taxon>
        <taxon>Streptomyces</taxon>
    </lineage>
</organism>
<dbReference type="PROSITE" id="PS50850">
    <property type="entry name" value="MFS"/>
    <property type="match status" value="1"/>
</dbReference>
<feature type="transmembrane region" description="Helical" evidence="5">
    <location>
        <begin position="324"/>
        <end position="344"/>
    </location>
</feature>
<feature type="transmembrane region" description="Helical" evidence="5">
    <location>
        <begin position="299"/>
        <end position="318"/>
    </location>
</feature>
<feature type="transmembrane region" description="Helical" evidence="5">
    <location>
        <begin position="170"/>
        <end position="189"/>
    </location>
</feature>
<dbReference type="EMBL" id="BAAAZA010000050">
    <property type="protein sequence ID" value="GAA3902283.1"/>
    <property type="molecule type" value="Genomic_DNA"/>
</dbReference>
<evidence type="ECO:0000313" key="7">
    <source>
        <dbReference type="EMBL" id="GAA3902283.1"/>
    </source>
</evidence>
<feature type="transmembrane region" description="Helical" evidence="5">
    <location>
        <begin position="365"/>
        <end position="383"/>
    </location>
</feature>
<dbReference type="InterPro" id="IPR020846">
    <property type="entry name" value="MFS_dom"/>
</dbReference>
<dbReference type="SUPFAM" id="SSF103473">
    <property type="entry name" value="MFS general substrate transporter"/>
    <property type="match status" value="1"/>
</dbReference>
<protein>
    <submittedName>
        <fullName evidence="7">MFS transporter</fullName>
    </submittedName>
</protein>
<evidence type="ECO:0000256" key="3">
    <source>
        <dbReference type="ARBA" id="ARBA00022989"/>
    </source>
</evidence>
<dbReference type="Pfam" id="PF07690">
    <property type="entry name" value="MFS_1"/>
    <property type="match status" value="1"/>
</dbReference>
<evidence type="ECO:0000259" key="6">
    <source>
        <dbReference type="PROSITE" id="PS50850"/>
    </source>
</evidence>
<evidence type="ECO:0000256" key="5">
    <source>
        <dbReference type="SAM" id="Phobius"/>
    </source>
</evidence>
<dbReference type="InterPro" id="IPR011701">
    <property type="entry name" value="MFS"/>
</dbReference>
<feature type="transmembrane region" description="Helical" evidence="5">
    <location>
        <begin position="142"/>
        <end position="164"/>
    </location>
</feature>
<dbReference type="InterPro" id="IPR036259">
    <property type="entry name" value="MFS_trans_sf"/>
</dbReference>